<organism evidence="3 4">
    <name type="scientific">Candidatus Thiomargarita nelsonii</name>
    <dbReference type="NCBI Taxonomy" id="1003181"/>
    <lineage>
        <taxon>Bacteria</taxon>
        <taxon>Pseudomonadati</taxon>
        <taxon>Pseudomonadota</taxon>
        <taxon>Gammaproteobacteria</taxon>
        <taxon>Thiotrichales</taxon>
        <taxon>Thiotrichaceae</taxon>
        <taxon>Thiomargarita</taxon>
    </lineage>
</organism>
<dbReference type="InterPro" id="IPR011856">
    <property type="entry name" value="tRNA_endonuc-like_dom_sf"/>
</dbReference>
<sequence>MTKVRRNEAMQNKLSPIEGYEDFLQDLKQRIRHAQVRAALSVNRELVLLYWQIGREILNRQQQHGWGTKVIERLSADLRRAFPDMKGFSPRNLKYMRAFAETYPDEQFVQQLVAQIPWGHNVRILDAVKDSTEREWYIRQTIQHGWSRTILVHQIESGLFHRQGKAITNFERTLPKPQSELAQQLLKDPYSFDFLSLAEKAKERDLEKALINHIRDFLLELGVGFAFVGNQYHLEIGDQDFYLDLLFYHLRLRCFIVIDLKMGDFKPEDSGKMNFYLSAVDDLLKHPDDQPSVGMVLCKSKNKTLVEYALRDLNKPIGVSTYQLTQVLPEQLQASLPTIEQLEAELKAIPLEIK</sequence>
<proteinExistence type="predicted"/>
<comment type="caution">
    <text evidence="3">The sequence shown here is derived from an EMBL/GenBank/DDBJ whole genome shotgun (WGS) entry which is preliminary data.</text>
</comment>
<dbReference type="InterPro" id="IPR053148">
    <property type="entry name" value="PD-DEXK-like_domain"/>
</dbReference>
<name>A0A176RY62_9GAMM</name>
<feature type="domain" description="YhcG PDDEXK nuclease" evidence="1">
    <location>
        <begin position="183"/>
        <end position="337"/>
    </location>
</feature>
<dbReference type="GO" id="GO:0003676">
    <property type="term" value="F:nucleic acid binding"/>
    <property type="evidence" value="ECO:0007669"/>
    <property type="project" value="InterPro"/>
</dbReference>
<dbReference type="Pfam" id="PF06250">
    <property type="entry name" value="YhcG_C"/>
    <property type="match status" value="1"/>
</dbReference>
<dbReference type="PANTHER" id="PTHR30547:SF0">
    <property type="entry name" value="BLR8175 PROTEIN"/>
    <property type="match status" value="1"/>
</dbReference>
<evidence type="ECO:0000259" key="1">
    <source>
        <dbReference type="Pfam" id="PF06250"/>
    </source>
</evidence>
<accession>A0A176RY62</accession>
<keyword evidence="4" id="KW-1185">Reference proteome</keyword>
<protein>
    <submittedName>
        <fullName evidence="3">Protein containing DUF1016</fullName>
    </submittedName>
</protein>
<feature type="domain" description="YhcG N-terminal" evidence="2">
    <location>
        <begin position="26"/>
        <end position="162"/>
    </location>
</feature>
<evidence type="ECO:0000313" key="3">
    <source>
        <dbReference type="EMBL" id="OAD20654.1"/>
    </source>
</evidence>
<dbReference type="Gene3D" id="3.40.1350.10">
    <property type="match status" value="1"/>
</dbReference>
<dbReference type="InterPro" id="IPR009362">
    <property type="entry name" value="YhcG_C"/>
</dbReference>
<dbReference type="AlphaFoldDB" id="A0A176RY62"/>
<dbReference type="Pfam" id="PF17761">
    <property type="entry name" value="DUF1016_N"/>
    <property type="match status" value="1"/>
</dbReference>
<dbReference type="Proteomes" id="UP000076962">
    <property type="component" value="Unassembled WGS sequence"/>
</dbReference>
<dbReference type="InterPro" id="IPR041527">
    <property type="entry name" value="YhcG_N"/>
</dbReference>
<evidence type="ECO:0000313" key="4">
    <source>
        <dbReference type="Proteomes" id="UP000076962"/>
    </source>
</evidence>
<evidence type="ECO:0000259" key="2">
    <source>
        <dbReference type="Pfam" id="PF17761"/>
    </source>
</evidence>
<dbReference type="EMBL" id="LUTY01002211">
    <property type="protein sequence ID" value="OAD20654.1"/>
    <property type="molecule type" value="Genomic_DNA"/>
</dbReference>
<reference evidence="3 4" key="1">
    <citation type="submission" date="2016-05" db="EMBL/GenBank/DDBJ databases">
        <title>Single-cell genome of chain-forming Candidatus Thiomargarita nelsonii and comparison to other large sulfur-oxidizing bacteria.</title>
        <authorList>
            <person name="Winkel M."/>
            <person name="Salman V."/>
            <person name="Woyke T."/>
            <person name="Schulz-Vogt H."/>
            <person name="Richter M."/>
            <person name="Flood B."/>
            <person name="Bailey J."/>
            <person name="Amann R."/>
            <person name="Mussmann M."/>
        </authorList>
    </citation>
    <scope>NUCLEOTIDE SEQUENCE [LARGE SCALE GENOMIC DNA]</scope>
    <source>
        <strain evidence="3 4">THI036</strain>
    </source>
</reference>
<dbReference type="PANTHER" id="PTHR30547">
    <property type="entry name" value="UNCHARACTERIZED PROTEIN YHCG-RELATED"/>
    <property type="match status" value="1"/>
</dbReference>
<gene>
    <name evidence="3" type="ORF">THIOM_003627</name>
</gene>
<dbReference type="PATRIC" id="fig|1003181.4.peg.4818"/>